<reference evidence="2" key="1">
    <citation type="submission" date="2020-11" db="EMBL/GenBank/DDBJ databases">
        <authorList>
            <person name="Whitehead M."/>
        </authorList>
    </citation>
    <scope>NUCLEOTIDE SEQUENCE</scope>
    <source>
        <strain evidence="2">EGII</strain>
    </source>
</reference>
<dbReference type="AlphaFoldDB" id="A0A811V5H9"/>
<sequence length="115" mass="12759">MQLDGGPQQRQRGTHVDSKNQRSTRFDRSSISEAAASTAEAPKQQPHLPWQCPRSSSVRSAACVAELANSKIHRRQMKSAPLSFPSLSLVCRVAESRQNPSYHNIHDNNSVPKLN</sequence>
<comment type="caution">
    <text evidence="2">The sequence shown here is derived from an EMBL/GenBank/DDBJ whole genome shotgun (WGS) entry which is preliminary data.</text>
</comment>
<name>A0A811V5H9_CERCA</name>
<dbReference type="Proteomes" id="UP000606786">
    <property type="component" value="Unassembled WGS sequence"/>
</dbReference>
<evidence type="ECO:0000313" key="2">
    <source>
        <dbReference type="EMBL" id="CAD7011388.1"/>
    </source>
</evidence>
<accession>A0A811V5H9</accession>
<evidence type="ECO:0000313" key="3">
    <source>
        <dbReference type="Proteomes" id="UP000606786"/>
    </source>
</evidence>
<feature type="compositionally biased region" description="Low complexity" evidence="1">
    <location>
        <begin position="31"/>
        <end position="41"/>
    </location>
</feature>
<evidence type="ECO:0000256" key="1">
    <source>
        <dbReference type="SAM" id="MobiDB-lite"/>
    </source>
</evidence>
<feature type="compositionally biased region" description="Basic and acidic residues" evidence="1">
    <location>
        <begin position="14"/>
        <end position="30"/>
    </location>
</feature>
<proteinExistence type="predicted"/>
<feature type="region of interest" description="Disordered" evidence="1">
    <location>
        <begin position="1"/>
        <end position="54"/>
    </location>
</feature>
<protein>
    <submittedName>
        <fullName evidence="2">(Mediterranean fruit fly) hypothetical protein</fullName>
    </submittedName>
</protein>
<keyword evidence="3" id="KW-1185">Reference proteome</keyword>
<dbReference type="EMBL" id="CAJHJT010000056">
    <property type="protein sequence ID" value="CAD7011388.1"/>
    <property type="molecule type" value="Genomic_DNA"/>
</dbReference>
<organism evidence="2 3">
    <name type="scientific">Ceratitis capitata</name>
    <name type="common">Mediterranean fruit fly</name>
    <name type="synonym">Tephritis capitata</name>
    <dbReference type="NCBI Taxonomy" id="7213"/>
    <lineage>
        <taxon>Eukaryota</taxon>
        <taxon>Metazoa</taxon>
        <taxon>Ecdysozoa</taxon>
        <taxon>Arthropoda</taxon>
        <taxon>Hexapoda</taxon>
        <taxon>Insecta</taxon>
        <taxon>Pterygota</taxon>
        <taxon>Neoptera</taxon>
        <taxon>Endopterygota</taxon>
        <taxon>Diptera</taxon>
        <taxon>Brachycera</taxon>
        <taxon>Muscomorpha</taxon>
        <taxon>Tephritoidea</taxon>
        <taxon>Tephritidae</taxon>
        <taxon>Ceratitis</taxon>
        <taxon>Ceratitis</taxon>
    </lineage>
</organism>
<gene>
    <name evidence="2" type="ORF">CCAP1982_LOCUS19488</name>
</gene>